<evidence type="ECO:0000256" key="13">
    <source>
        <dbReference type="ARBA" id="ARBA00023211"/>
    </source>
</evidence>
<evidence type="ECO:0000256" key="1">
    <source>
        <dbReference type="ARBA" id="ARBA00001936"/>
    </source>
</evidence>
<evidence type="ECO:0000256" key="15">
    <source>
        <dbReference type="ARBA" id="ARBA00026073"/>
    </source>
</evidence>
<dbReference type="GO" id="GO:0005829">
    <property type="term" value="C:cytosol"/>
    <property type="evidence" value="ECO:0007669"/>
    <property type="project" value="TreeGrafter"/>
</dbReference>
<sequence length="247" mass="27233">MREIVLDTETTGFDPHQGDRIVEIGAIELYNHMPTGRTFHEYINPQRDMPNEAFEVHGIGPDLLIEPRPPRDGEVTLKDKPLFAQVGHKFIEFVADAKLVIHNAAFDMKFLNAELGWMNLPQLPWEQAIDTLDMARKRFPGSPASLDALCRRFSIDNSSRTLHGALLDSEILAEVYLELIGGRQPDFGLSTGSSGGGGSAGAESDWRPQPRPQPLPSRLSEKEAAAHAAFVDGLGDGALWKKLNQIS</sequence>
<dbReference type="RefSeq" id="WP_073035079.1">
    <property type="nucleotide sequence ID" value="NZ_BMLR01000006.1"/>
</dbReference>
<keyword evidence="5 20" id="KW-0548">Nucleotidyltransferase</keyword>
<dbReference type="Gene3D" id="3.30.420.10">
    <property type="entry name" value="Ribonuclease H-like superfamily/Ribonuclease H"/>
    <property type="match status" value="1"/>
</dbReference>
<dbReference type="SUPFAM" id="SSF53098">
    <property type="entry name" value="Ribonuclease H-like"/>
    <property type="match status" value="1"/>
</dbReference>
<proteinExistence type="predicted"/>
<dbReference type="InterPro" id="IPR013520">
    <property type="entry name" value="Ribonucl_H"/>
</dbReference>
<dbReference type="InterPro" id="IPR006309">
    <property type="entry name" value="DnaQ_proteo"/>
</dbReference>
<dbReference type="PANTHER" id="PTHR30231:SF41">
    <property type="entry name" value="DNA POLYMERASE III SUBUNIT EPSILON"/>
    <property type="match status" value="1"/>
</dbReference>
<evidence type="ECO:0000256" key="19">
    <source>
        <dbReference type="PIRSR" id="PIRSR606309-3"/>
    </source>
</evidence>
<feature type="binding site" evidence="18">
    <location>
        <position position="7"/>
    </location>
    <ligand>
        <name>substrate</name>
    </ligand>
</feature>
<dbReference type="EMBL" id="FRBR01000006">
    <property type="protein sequence ID" value="SHL86028.1"/>
    <property type="molecule type" value="Genomic_DNA"/>
</dbReference>
<evidence type="ECO:0000256" key="5">
    <source>
        <dbReference type="ARBA" id="ARBA00022695"/>
    </source>
</evidence>
<dbReference type="Proteomes" id="UP000183974">
    <property type="component" value="Unassembled WGS sequence"/>
</dbReference>
<dbReference type="SMART" id="SM00479">
    <property type="entry name" value="EXOIII"/>
    <property type="match status" value="1"/>
</dbReference>
<accession>A0A1M7E349</accession>
<keyword evidence="8 19" id="KW-0479">Metal-binding</keyword>
<evidence type="ECO:0000256" key="20">
    <source>
        <dbReference type="RuleBase" id="RU364087"/>
    </source>
</evidence>
<feature type="binding site" evidence="19">
    <location>
        <position position="9"/>
    </location>
    <ligand>
        <name>a divalent metal cation</name>
        <dbReference type="ChEBI" id="CHEBI:60240"/>
        <label>1</label>
        <note>catalytic</note>
    </ligand>
</feature>
<feature type="binding site" evidence="18">
    <location>
        <position position="168"/>
    </location>
    <ligand>
        <name>substrate</name>
    </ligand>
</feature>
<dbReference type="GO" id="GO:0046872">
    <property type="term" value="F:metal ion binding"/>
    <property type="evidence" value="ECO:0007669"/>
    <property type="project" value="UniProtKB-KW"/>
</dbReference>
<dbReference type="OrthoDB" id="9804290at2"/>
<evidence type="ECO:0000256" key="21">
    <source>
        <dbReference type="SAM" id="MobiDB-lite"/>
    </source>
</evidence>
<dbReference type="STRING" id="337701.SAMN05444398_106162"/>
<evidence type="ECO:0000256" key="12">
    <source>
        <dbReference type="ARBA" id="ARBA00022932"/>
    </source>
</evidence>
<dbReference type="GO" id="GO:0003677">
    <property type="term" value="F:DNA binding"/>
    <property type="evidence" value="ECO:0007669"/>
    <property type="project" value="InterPro"/>
</dbReference>
<evidence type="ECO:0000259" key="22">
    <source>
        <dbReference type="SMART" id="SM00479"/>
    </source>
</evidence>
<keyword evidence="7 20" id="KW-0540">Nuclease</keyword>
<feature type="binding site" evidence="19">
    <location>
        <position position="7"/>
    </location>
    <ligand>
        <name>a divalent metal cation</name>
        <dbReference type="ChEBI" id="CHEBI:60240"/>
        <label>1</label>
        <note>catalytic</note>
    </ligand>
</feature>
<keyword evidence="12 20" id="KW-0239">DNA-directed DNA polymerase</keyword>
<keyword evidence="10 20" id="KW-0269">Exonuclease</keyword>
<keyword evidence="9 20" id="KW-0378">Hydrolase</keyword>
<dbReference type="InterPro" id="IPR012337">
    <property type="entry name" value="RNaseH-like_sf"/>
</dbReference>
<feature type="active site" description="Proton acceptor" evidence="17">
    <location>
        <position position="163"/>
    </location>
</feature>
<feature type="binding site" evidence="18">
    <location>
        <position position="52"/>
    </location>
    <ligand>
        <name>substrate</name>
    </ligand>
</feature>
<keyword evidence="4 20" id="KW-0808">Transferase</keyword>
<evidence type="ECO:0000256" key="2">
    <source>
        <dbReference type="ARBA" id="ARBA00012417"/>
    </source>
</evidence>
<dbReference type="EC" id="2.7.7.7" evidence="2 20"/>
<name>A0A1M7E349_9RHOB</name>
<dbReference type="Pfam" id="PF00929">
    <property type="entry name" value="RNase_T"/>
    <property type="match status" value="1"/>
</dbReference>
<reference evidence="23 24" key="1">
    <citation type="submission" date="2016-11" db="EMBL/GenBank/DDBJ databases">
        <authorList>
            <person name="Jaros S."/>
            <person name="Januszkiewicz K."/>
            <person name="Wedrychowicz H."/>
        </authorList>
    </citation>
    <scope>NUCLEOTIDE SEQUENCE [LARGE SCALE GENOMIC DNA]</scope>
    <source>
        <strain evidence="23 24">DSM 29589</strain>
    </source>
</reference>
<evidence type="ECO:0000256" key="18">
    <source>
        <dbReference type="PIRSR" id="PIRSR606309-2"/>
    </source>
</evidence>
<dbReference type="GO" id="GO:0003887">
    <property type="term" value="F:DNA-directed DNA polymerase activity"/>
    <property type="evidence" value="ECO:0007669"/>
    <property type="project" value="UniProtKB-KW"/>
</dbReference>
<dbReference type="NCBIfam" id="NF004316">
    <property type="entry name" value="PRK05711.1"/>
    <property type="match status" value="1"/>
</dbReference>
<dbReference type="PANTHER" id="PTHR30231">
    <property type="entry name" value="DNA POLYMERASE III SUBUNIT EPSILON"/>
    <property type="match status" value="1"/>
</dbReference>
<comment type="cofactor">
    <cofactor evidence="1 20">
        <name>Mn(2+)</name>
        <dbReference type="ChEBI" id="CHEBI:29035"/>
    </cofactor>
</comment>
<dbReference type="InterPro" id="IPR006054">
    <property type="entry name" value="DnaQ"/>
</dbReference>
<evidence type="ECO:0000256" key="6">
    <source>
        <dbReference type="ARBA" id="ARBA00022705"/>
    </source>
</evidence>
<dbReference type="InterPro" id="IPR036397">
    <property type="entry name" value="RNaseH_sf"/>
</dbReference>
<dbReference type="FunFam" id="3.30.420.10:FF:000012">
    <property type="entry name" value="DNA polymerase III subunit epsilon"/>
    <property type="match status" value="1"/>
</dbReference>
<dbReference type="GO" id="GO:0008408">
    <property type="term" value="F:3'-5' exonuclease activity"/>
    <property type="evidence" value="ECO:0007669"/>
    <property type="project" value="TreeGrafter"/>
</dbReference>
<feature type="domain" description="Exonuclease" evidence="22">
    <location>
        <begin position="2"/>
        <end position="185"/>
    </location>
</feature>
<comment type="cofactor">
    <cofactor evidence="19">
        <name>Mg(2+)</name>
        <dbReference type="ChEBI" id="CHEBI:18420"/>
    </cofactor>
    <cofactor evidence="19">
        <name>Mn(2+)</name>
        <dbReference type="ChEBI" id="CHEBI:29035"/>
    </cofactor>
    <text evidence="19">Binds 2 divalent metal cations. Magnesium or manganese.</text>
</comment>
<evidence type="ECO:0000256" key="16">
    <source>
        <dbReference type="ARBA" id="ARBA00049244"/>
    </source>
</evidence>
<evidence type="ECO:0000313" key="23">
    <source>
        <dbReference type="EMBL" id="SHL86028.1"/>
    </source>
</evidence>
<evidence type="ECO:0000256" key="10">
    <source>
        <dbReference type="ARBA" id="ARBA00022839"/>
    </source>
</evidence>
<evidence type="ECO:0000256" key="17">
    <source>
        <dbReference type="PIRSR" id="PIRSR606309-1"/>
    </source>
</evidence>
<keyword evidence="24" id="KW-1185">Reference proteome</keyword>
<feature type="region of interest" description="Disordered" evidence="21">
    <location>
        <begin position="188"/>
        <end position="222"/>
    </location>
</feature>
<evidence type="ECO:0000313" key="24">
    <source>
        <dbReference type="Proteomes" id="UP000183974"/>
    </source>
</evidence>
<dbReference type="AlphaFoldDB" id="A0A1M7E349"/>
<protein>
    <recommendedName>
        <fullName evidence="3 20">DNA polymerase III subunit epsilon</fullName>
        <ecNumber evidence="2 20">2.7.7.7</ecNumber>
    </recommendedName>
</protein>
<keyword evidence="6 20" id="KW-0235">DNA replication</keyword>
<dbReference type="NCBIfam" id="TIGR00573">
    <property type="entry name" value="dnaq"/>
    <property type="match status" value="1"/>
</dbReference>
<evidence type="ECO:0000256" key="7">
    <source>
        <dbReference type="ARBA" id="ARBA00022722"/>
    </source>
</evidence>
<evidence type="ECO:0000256" key="9">
    <source>
        <dbReference type="ARBA" id="ARBA00022801"/>
    </source>
</evidence>
<organism evidence="23 24">
    <name type="scientific">Roseovarius pacificus</name>
    <dbReference type="NCBI Taxonomy" id="337701"/>
    <lineage>
        <taxon>Bacteria</taxon>
        <taxon>Pseudomonadati</taxon>
        <taxon>Pseudomonadota</taxon>
        <taxon>Alphaproteobacteria</taxon>
        <taxon>Rhodobacterales</taxon>
        <taxon>Roseobacteraceae</taxon>
        <taxon>Roseovarius</taxon>
    </lineage>
</organism>
<dbReference type="GO" id="GO:0045004">
    <property type="term" value="P:DNA replication proofreading"/>
    <property type="evidence" value="ECO:0007669"/>
    <property type="project" value="TreeGrafter"/>
</dbReference>
<evidence type="ECO:0000256" key="11">
    <source>
        <dbReference type="ARBA" id="ARBA00022842"/>
    </source>
</evidence>
<comment type="function">
    <text evidence="14 20">DNA polymerase III is a complex, multichain enzyme responsible for most of the replicative synthesis in bacteria. The epsilon subunit contain the editing function and is a proofreading 3'-5' exonuclease.</text>
</comment>
<feature type="binding site" evidence="18">
    <location>
        <position position="57"/>
    </location>
    <ligand>
        <name>substrate</name>
    </ligand>
</feature>
<comment type="catalytic activity">
    <reaction evidence="16 20">
        <text>DNA(n) + a 2'-deoxyribonucleoside 5'-triphosphate = DNA(n+1) + diphosphate</text>
        <dbReference type="Rhea" id="RHEA:22508"/>
        <dbReference type="Rhea" id="RHEA-COMP:17339"/>
        <dbReference type="Rhea" id="RHEA-COMP:17340"/>
        <dbReference type="ChEBI" id="CHEBI:33019"/>
        <dbReference type="ChEBI" id="CHEBI:61560"/>
        <dbReference type="ChEBI" id="CHEBI:173112"/>
        <dbReference type="EC" id="2.7.7.7"/>
    </reaction>
</comment>
<gene>
    <name evidence="20" type="primary">dnaQ</name>
    <name evidence="23" type="ORF">SAMN05444398_106162</name>
</gene>
<evidence type="ECO:0000256" key="3">
    <source>
        <dbReference type="ARBA" id="ARBA00020352"/>
    </source>
</evidence>
<keyword evidence="13 19" id="KW-0464">Manganese</keyword>
<evidence type="ECO:0000256" key="4">
    <source>
        <dbReference type="ARBA" id="ARBA00022679"/>
    </source>
</evidence>
<dbReference type="CDD" id="cd06131">
    <property type="entry name" value="DNA_pol_III_epsilon_Ecoli_like"/>
    <property type="match status" value="1"/>
</dbReference>
<feature type="binding site" evidence="19">
    <location>
        <position position="168"/>
    </location>
    <ligand>
        <name>a divalent metal cation</name>
        <dbReference type="ChEBI" id="CHEBI:60240"/>
        <label>1</label>
        <note>catalytic</note>
    </ligand>
</feature>
<feature type="binding site" evidence="18">
    <location>
        <position position="9"/>
    </location>
    <ligand>
        <name>substrate</name>
    </ligand>
</feature>
<evidence type="ECO:0000256" key="14">
    <source>
        <dbReference type="ARBA" id="ARBA00025483"/>
    </source>
</evidence>
<comment type="subunit">
    <text evidence="15 20">DNA polymerase III contains a core (composed of alpha, epsilon and theta chains) that associates with a tau subunit. This core dimerizes to form the POLIII' complex. PolIII' associates with the gamma complex (composed of gamma, delta, delta', psi and chi chains) and with the beta chain to form the complete DNA polymerase III complex.</text>
</comment>
<dbReference type="NCBIfam" id="TIGR01406">
    <property type="entry name" value="dnaQ_proteo"/>
    <property type="match status" value="1"/>
</dbReference>
<evidence type="ECO:0000256" key="8">
    <source>
        <dbReference type="ARBA" id="ARBA00022723"/>
    </source>
</evidence>
<keyword evidence="11 19" id="KW-0460">Magnesium</keyword>